<dbReference type="Proteomes" id="UP000053464">
    <property type="component" value="Unassembled WGS sequence"/>
</dbReference>
<dbReference type="InterPro" id="IPR058248">
    <property type="entry name" value="Lxx211020-like"/>
</dbReference>
<evidence type="ECO:0000256" key="1">
    <source>
        <dbReference type="SAM" id="SignalP"/>
    </source>
</evidence>
<evidence type="ECO:0000313" key="3">
    <source>
        <dbReference type="Proteomes" id="UP000053464"/>
    </source>
</evidence>
<dbReference type="Gene3D" id="2.60.40.1890">
    <property type="entry name" value="PCu(A)C copper chaperone"/>
    <property type="match status" value="1"/>
</dbReference>
<feature type="chain" id="PRO_5002580140" description="Copper chaperone PCu(A)C" evidence="1">
    <location>
        <begin position="26"/>
        <end position="172"/>
    </location>
</feature>
<dbReference type="InterPro" id="IPR007410">
    <property type="entry name" value="LpqE-like"/>
</dbReference>
<name>A0A0G9MZR3_9SPHN</name>
<dbReference type="PANTHER" id="PTHR36302">
    <property type="entry name" value="BLR7088 PROTEIN"/>
    <property type="match status" value="1"/>
</dbReference>
<organism evidence="2 3">
    <name type="scientific">Aurantiacibacter luteus</name>
    <dbReference type="NCBI Taxonomy" id="1581420"/>
    <lineage>
        <taxon>Bacteria</taxon>
        <taxon>Pseudomonadati</taxon>
        <taxon>Pseudomonadota</taxon>
        <taxon>Alphaproteobacteria</taxon>
        <taxon>Sphingomonadales</taxon>
        <taxon>Erythrobacteraceae</taxon>
        <taxon>Aurantiacibacter</taxon>
    </lineage>
</organism>
<dbReference type="PANTHER" id="PTHR36302:SF1">
    <property type="entry name" value="COPPER CHAPERONE PCU(A)C"/>
    <property type="match status" value="1"/>
</dbReference>
<evidence type="ECO:0008006" key="4">
    <source>
        <dbReference type="Google" id="ProtNLM"/>
    </source>
</evidence>
<evidence type="ECO:0000313" key="2">
    <source>
        <dbReference type="EMBL" id="KLE36079.1"/>
    </source>
</evidence>
<feature type="signal peptide" evidence="1">
    <location>
        <begin position="1"/>
        <end position="25"/>
    </location>
</feature>
<dbReference type="Pfam" id="PF04314">
    <property type="entry name" value="PCuAC"/>
    <property type="match status" value="1"/>
</dbReference>
<dbReference type="InterPro" id="IPR036182">
    <property type="entry name" value="PCuAC_sf"/>
</dbReference>
<comment type="caution">
    <text evidence="2">The sequence shown here is derived from an EMBL/GenBank/DDBJ whole genome shotgun (WGS) entry which is preliminary data.</text>
</comment>
<dbReference type="STRING" id="1581420.AAW00_03695"/>
<dbReference type="AlphaFoldDB" id="A0A0G9MZR3"/>
<gene>
    <name evidence="2" type="ORF">AAW00_03695</name>
</gene>
<keyword evidence="3" id="KW-1185">Reference proteome</keyword>
<proteinExistence type="predicted"/>
<keyword evidence="1" id="KW-0732">Signal</keyword>
<dbReference type="PROSITE" id="PS51257">
    <property type="entry name" value="PROKAR_LIPOPROTEIN"/>
    <property type="match status" value="1"/>
</dbReference>
<accession>A0A0G9MZR3</accession>
<sequence length="172" mass="17643">MKTPFSATISLAAAALLLASCGEDAAPEQVAEANGDCVTGIEVTDAWLSLPAVEGNPGAAYFTLTNTGSQPWTIRGADLLGAESAMLHETTEFNLQEDMQELVQQPVEPGETLQFAPGGKHVMVMGVPADLVAGGQGEITLTDVRGDKCSFPVEVRAAGDAPAAATENAAAE</sequence>
<dbReference type="PATRIC" id="fig|1581420.6.peg.748"/>
<reference evidence="2 3" key="1">
    <citation type="submission" date="2015-04" db="EMBL/GenBank/DDBJ databases">
        <title>The draft genome sequence of Erythrobacter luteus KA37.</title>
        <authorList>
            <person name="Zhuang L."/>
            <person name="Liu Y."/>
            <person name="Shao Z."/>
        </authorList>
    </citation>
    <scope>NUCLEOTIDE SEQUENCE [LARGE SCALE GENOMIC DNA]</scope>
    <source>
        <strain evidence="2 3">KA37</strain>
    </source>
</reference>
<dbReference type="EMBL" id="LBHB01000001">
    <property type="protein sequence ID" value="KLE36079.1"/>
    <property type="molecule type" value="Genomic_DNA"/>
</dbReference>
<protein>
    <recommendedName>
        <fullName evidence="4">Copper chaperone PCu(A)C</fullName>
    </recommendedName>
</protein>
<dbReference type="SUPFAM" id="SSF110087">
    <property type="entry name" value="DR1885-like metal-binding protein"/>
    <property type="match status" value="1"/>
</dbReference>